<dbReference type="AlphaFoldDB" id="A0A0F9FGX7"/>
<dbReference type="InterPro" id="IPR007921">
    <property type="entry name" value="CHAP_dom"/>
</dbReference>
<protein>
    <recommendedName>
        <fullName evidence="1">Peptidase C51 domain-containing protein</fullName>
    </recommendedName>
</protein>
<organism evidence="2">
    <name type="scientific">marine sediment metagenome</name>
    <dbReference type="NCBI Taxonomy" id="412755"/>
    <lineage>
        <taxon>unclassified sequences</taxon>
        <taxon>metagenomes</taxon>
        <taxon>ecological metagenomes</taxon>
    </lineage>
</organism>
<dbReference type="Pfam" id="PF05257">
    <property type="entry name" value="CHAP"/>
    <property type="match status" value="1"/>
</dbReference>
<evidence type="ECO:0000313" key="2">
    <source>
        <dbReference type="EMBL" id="KKL50352.1"/>
    </source>
</evidence>
<feature type="non-terminal residue" evidence="2">
    <location>
        <position position="141"/>
    </location>
</feature>
<proteinExistence type="predicted"/>
<name>A0A0F9FGX7_9ZZZZ</name>
<accession>A0A0F9FGX7</accession>
<evidence type="ECO:0000259" key="1">
    <source>
        <dbReference type="Pfam" id="PF05257"/>
    </source>
</evidence>
<sequence length="141" mass="15396">MLLLSLPALAQRDHTPAHLDTALVYLNMEEVGSNEGPEVSAFLASVGLNPGYAWCAAFASFCLDKAPGLTLPVVRSARAQDFITRRSLPAKQVKHHRVDPTFGWLIVWKRGNGPFGHVGLVIYWYGRCGITIEGNTSSGQF</sequence>
<comment type="caution">
    <text evidence="2">The sequence shown here is derived from an EMBL/GenBank/DDBJ whole genome shotgun (WGS) entry which is preliminary data.</text>
</comment>
<gene>
    <name evidence="2" type="ORF">LCGC14_2306380</name>
</gene>
<dbReference type="InterPro" id="IPR038765">
    <property type="entry name" value="Papain-like_cys_pep_sf"/>
</dbReference>
<reference evidence="2" key="1">
    <citation type="journal article" date="2015" name="Nature">
        <title>Complex archaea that bridge the gap between prokaryotes and eukaryotes.</title>
        <authorList>
            <person name="Spang A."/>
            <person name="Saw J.H."/>
            <person name="Jorgensen S.L."/>
            <person name="Zaremba-Niedzwiedzka K."/>
            <person name="Martijn J."/>
            <person name="Lind A.E."/>
            <person name="van Eijk R."/>
            <person name="Schleper C."/>
            <person name="Guy L."/>
            <person name="Ettema T.J."/>
        </authorList>
    </citation>
    <scope>NUCLEOTIDE SEQUENCE</scope>
</reference>
<feature type="domain" description="Peptidase C51" evidence="1">
    <location>
        <begin position="50"/>
        <end position="135"/>
    </location>
</feature>
<dbReference type="SUPFAM" id="SSF54001">
    <property type="entry name" value="Cysteine proteinases"/>
    <property type="match status" value="1"/>
</dbReference>
<dbReference type="EMBL" id="LAZR01032632">
    <property type="protein sequence ID" value="KKL50352.1"/>
    <property type="molecule type" value="Genomic_DNA"/>
</dbReference>